<dbReference type="GO" id="GO:0046872">
    <property type="term" value="F:metal ion binding"/>
    <property type="evidence" value="ECO:0007669"/>
    <property type="project" value="UniProtKB-KW"/>
</dbReference>
<protein>
    <submittedName>
        <fullName evidence="4">Uncharacterized protein</fullName>
    </submittedName>
</protein>
<feature type="transmembrane region" description="Helical" evidence="3">
    <location>
        <begin position="12"/>
        <end position="32"/>
    </location>
</feature>
<keyword evidence="3" id="KW-1133">Transmembrane helix</keyword>
<dbReference type="Gene3D" id="3.40.720.10">
    <property type="entry name" value="Alkaline Phosphatase, subunit A"/>
    <property type="match status" value="1"/>
</dbReference>
<organism evidence="4 5">
    <name type="scientific">Hucho hucho</name>
    <name type="common">huchen</name>
    <dbReference type="NCBI Taxonomy" id="62062"/>
    <lineage>
        <taxon>Eukaryota</taxon>
        <taxon>Metazoa</taxon>
        <taxon>Chordata</taxon>
        <taxon>Craniata</taxon>
        <taxon>Vertebrata</taxon>
        <taxon>Euteleostomi</taxon>
        <taxon>Actinopterygii</taxon>
        <taxon>Neopterygii</taxon>
        <taxon>Teleostei</taxon>
        <taxon>Protacanthopterygii</taxon>
        <taxon>Salmoniformes</taxon>
        <taxon>Salmonidae</taxon>
        <taxon>Salmoninae</taxon>
        <taxon>Hucho</taxon>
    </lineage>
</organism>
<dbReference type="GeneTree" id="ENSGT00940000156803"/>
<name>A0A4W5NQJ7_9TELE</name>
<keyword evidence="3" id="KW-0472">Membrane</keyword>
<evidence type="ECO:0000313" key="4">
    <source>
        <dbReference type="Ensembl" id="ENSHHUP00000052173.1"/>
    </source>
</evidence>
<evidence type="ECO:0000256" key="2">
    <source>
        <dbReference type="ARBA" id="ARBA00022801"/>
    </source>
</evidence>
<dbReference type="GO" id="GO:0005737">
    <property type="term" value="C:cytoplasm"/>
    <property type="evidence" value="ECO:0007669"/>
    <property type="project" value="TreeGrafter"/>
</dbReference>
<reference evidence="5" key="1">
    <citation type="submission" date="2018-06" db="EMBL/GenBank/DDBJ databases">
        <title>Genome assembly of Danube salmon.</title>
        <authorList>
            <person name="Macqueen D.J."/>
            <person name="Gundappa M.K."/>
        </authorList>
    </citation>
    <scope>NUCLEOTIDE SEQUENCE [LARGE SCALE GENOMIC DNA]</scope>
</reference>
<dbReference type="PANTHER" id="PTHR45953">
    <property type="entry name" value="IDURONATE 2-SULFATASE"/>
    <property type="match status" value="1"/>
</dbReference>
<keyword evidence="2" id="KW-0378">Hydrolase</keyword>
<dbReference type="SUPFAM" id="SSF53649">
    <property type="entry name" value="Alkaline phosphatase-like"/>
    <property type="match status" value="1"/>
</dbReference>
<dbReference type="STRING" id="62062.ENSHHUP00000052173"/>
<keyword evidence="5" id="KW-1185">Reference proteome</keyword>
<evidence type="ECO:0000256" key="3">
    <source>
        <dbReference type="SAM" id="Phobius"/>
    </source>
</evidence>
<dbReference type="Ensembl" id="ENSHHUT00000054012.1">
    <property type="protein sequence ID" value="ENSHHUP00000052173.1"/>
    <property type="gene ID" value="ENSHHUG00000031389.1"/>
</dbReference>
<accession>A0A4W5NQJ7</accession>
<dbReference type="InterPro" id="IPR017850">
    <property type="entry name" value="Alkaline_phosphatase_core_sf"/>
</dbReference>
<dbReference type="PANTHER" id="PTHR45953:SF1">
    <property type="entry name" value="IDURONATE 2-SULFATASE"/>
    <property type="match status" value="1"/>
</dbReference>
<sequence length="151" mass="17201">MNCVDFTGVSYVNGVIVTFFIPCLMVTWVEWAKYSNFDVATRVPLMFYVPGGMVRNVNELLDVFPTMSYLPGLKPPHPCPDNSFDMELCTDGDNLAYSFKHLDDSKDSEAIAFSQYTRPADTPQDNSDLPNLEELQVMGYSLHSWDYRFTL</sequence>
<evidence type="ECO:0000256" key="1">
    <source>
        <dbReference type="ARBA" id="ARBA00022723"/>
    </source>
</evidence>
<reference evidence="4" key="3">
    <citation type="submission" date="2025-09" db="UniProtKB">
        <authorList>
            <consortium name="Ensembl"/>
        </authorList>
    </citation>
    <scope>IDENTIFICATION</scope>
</reference>
<keyword evidence="1" id="KW-0479">Metal-binding</keyword>
<reference evidence="4" key="2">
    <citation type="submission" date="2025-08" db="UniProtKB">
        <authorList>
            <consortium name="Ensembl"/>
        </authorList>
    </citation>
    <scope>IDENTIFICATION</scope>
</reference>
<keyword evidence="3" id="KW-0812">Transmembrane</keyword>
<dbReference type="GO" id="GO:0004423">
    <property type="term" value="F:iduronate-2-sulfatase activity"/>
    <property type="evidence" value="ECO:0007669"/>
    <property type="project" value="TreeGrafter"/>
</dbReference>
<dbReference type="Proteomes" id="UP000314982">
    <property type="component" value="Unassembled WGS sequence"/>
</dbReference>
<evidence type="ECO:0000313" key="5">
    <source>
        <dbReference type="Proteomes" id="UP000314982"/>
    </source>
</evidence>
<proteinExistence type="predicted"/>
<dbReference type="AlphaFoldDB" id="A0A4W5NQJ7"/>